<dbReference type="SMART" id="SM01287">
    <property type="entry name" value="Rtt106"/>
    <property type="match status" value="1"/>
</dbReference>
<accession>A0A507CLZ9</accession>
<evidence type="ECO:0000256" key="2">
    <source>
        <dbReference type="SAM" id="MobiDB-lite"/>
    </source>
</evidence>
<proteinExistence type="inferred from homology"/>
<name>A0A507CLZ9_9FUNG</name>
<feature type="compositionally biased region" description="Basic and acidic residues" evidence="2">
    <location>
        <begin position="302"/>
        <end position="322"/>
    </location>
</feature>
<dbReference type="Proteomes" id="UP000320475">
    <property type="component" value="Unassembled WGS sequence"/>
</dbReference>
<feature type="compositionally biased region" description="Acidic residues" evidence="2">
    <location>
        <begin position="323"/>
        <end position="345"/>
    </location>
</feature>
<dbReference type="GO" id="GO:0031491">
    <property type="term" value="F:nucleosome binding"/>
    <property type="evidence" value="ECO:0007669"/>
    <property type="project" value="TreeGrafter"/>
</dbReference>
<dbReference type="PANTHER" id="PTHR45849:SF3">
    <property type="entry name" value="HISTONE CHAPERONE RTT106"/>
    <property type="match status" value="1"/>
</dbReference>
<dbReference type="EMBL" id="QEAM01000154">
    <property type="protein sequence ID" value="TPX45135.1"/>
    <property type="molecule type" value="Genomic_DNA"/>
</dbReference>
<sequence>MSPFRASPSTMITTAEAADDFPSLLNILDDAHLQSDISNFIKDNAASKPIIQRILKRVSSFQPPNRSSKKRKLDASTPVLDQADESTPLAIIHDTSVTVPVRKRCDVVFTKSSVIFKCKDVNELVMPISAICHVLCLPTPEKTKPHWTFVLVPNSITTEPVCFGMDDKGGFAKGTGVRITNEANETKALEKTDGNKLPALDILEHFVWKSFIGANMGSRAGFLYCLKEGIFFGFKRPLLFVPMSQIKGVGVASVAQRTFSFTVDQVVGGEDAQHEFSYIDIAEYDNLSDYLGKFKSAWRAGAKDAAEPTSPQKDDDAPKPGESDEDDDDFALDSEESDVAEEYDSDHDSDGKKEEDLGTEDTDDEGVSDVEGDIDVEGDGGVADKMSADGEEDELSDA</sequence>
<feature type="domain" description="Histone chaperone RTT106/FACT complex subunit SPT16-like middle" evidence="3">
    <location>
        <begin position="209"/>
        <end position="301"/>
    </location>
</feature>
<evidence type="ECO:0000259" key="3">
    <source>
        <dbReference type="SMART" id="SM01287"/>
    </source>
</evidence>
<comment type="caution">
    <text evidence="4">The sequence shown here is derived from an EMBL/GenBank/DDBJ whole genome shotgun (WGS) entry which is preliminary data.</text>
</comment>
<dbReference type="SUPFAM" id="SSF50729">
    <property type="entry name" value="PH domain-like"/>
    <property type="match status" value="1"/>
</dbReference>
<dbReference type="InterPro" id="IPR011993">
    <property type="entry name" value="PH-like_dom_sf"/>
</dbReference>
<evidence type="ECO:0000313" key="7">
    <source>
        <dbReference type="Proteomes" id="UP000320475"/>
    </source>
</evidence>
<dbReference type="GO" id="GO:0042393">
    <property type="term" value="F:histone binding"/>
    <property type="evidence" value="ECO:0007669"/>
    <property type="project" value="TreeGrafter"/>
</dbReference>
<dbReference type="VEuPathDB" id="FungiDB:SeMB42_g06170"/>
<organism evidence="4 6">
    <name type="scientific">Synchytrium endobioticum</name>
    <dbReference type="NCBI Taxonomy" id="286115"/>
    <lineage>
        <taxon>Eukaryota</taxon>
        <taxon>Fungi</taxon>
        <taxon>Fungi incertae sedis</taxon>
        <taxon>Chytridiomycota</taxon>
        <taxon>Chytridiomycota incertae sedis</taxon>
        <taxon>Chytridiomycetes</taxon>
        <taxon>Synchytriales</taxon>
        <taxon>Synchytriaceae</taxon>
        <taxon>Synchytrium</taxon>
    </lineage>
</organism>
<dbReference type="STRING" id="286115.A0A507CLZ9"/>
<gene>
    <name evidence="5" type="ORF">SeLEV6574_g04075</name>
    <name evidence="4" type="ORF">SeMB42_g06170</name>
</gene>
<comment type="similarity">
    <text evidence="1">Belongs to the RTT106 family.</text>
</comment>
<feature type="compositionally biased region" description="Acidic residues" evidence="2">
    <location>
        <begin position="357"/>
        <end position="378"/>
    </location>
</feature>
<dbReference type="Proteomes" id="UP000317494">
    <property type="component" value="Unassembled WGS sequence"/>
</dbReference>
<evidence type="ECO:0000256" key="1">
    <source>
        <dbReference type="ARBA" id="ARBA00006159"/>
    </source>
</evidence>
<dbReference type="AlphaFoldDB" id="A0A507CLZ9"/>
<protein>
    <recommendedName>
        <fullName evidence="3">Histone chaperone RTT106/FACT complex subunit SPT16-like middle domain-containing protein</fullName>
    </recommendedName>
</protein>
<feature type="region of interest" description="Disordered" evidence="2">
    <location>
        <begin position="302"/>
        <end position="398"/>
    </location>
</feature>
<dbReference type="EMBL" id="QEAN01000330">
    <property type="protein sequence ID" value="TPX39956.1"/>
    <property type="molecule type" value="Genomic_DNA"/>
</dbReference>
<dbReference type="Gene3D" id="2.30.29.30">
    <property type="entry name" value="Pleckstrin-homology domain (PH domain)/Phosphotyrosine-binding domain (PTB)"/>
    <property type="match status" value="1"/>
</dbReference>
<dbReference type="Pfam" id="PF08512">
    <property type="entry name" value="Rttp106-like_middle"/>
    <property type="match status" value="1"/>
</dbReference>
<feature type="compositionally biased region" description="Basic and acidic residues" evidence="2">
    <location>
        <begin position="346"/>
        <end position="356"/>
    </location>
</feature>
<dbReference type="OrthoDB" id="75754at2759"/>
<dbReference type="InterPro" id="IPR013719">
    <property type="entry name" value="RTT106/SPT16-like_middle_dom"/>
</dbReference>
<reference evidence="6 7" key="1">
    <citation type="journal article" date="2019" name="Sci. Rep.">
        <title>Comparative genomics of chytrid fungi reveal insights into the obligate biotrophic and pathogenic lifestyle of Synchytrium endobioticum.</title>
        <authorList>
            <person name="van de Vossenberg B.T.L.H."/>
            <person name="Warris S."/>
            <person name="Nguyen H.D.T."/>
            <person name="van Gent-Pelzer M.P.E."/>
            <person name="Joly D.L."/>
            <person name="van de Geest H.C."/>
            <person name="Bonants P.J.M."/>
            <person name="Smith D.S."/>
            <person name="Levesque C.A."/>
            <person name="van der Lee T.A.J."/>
        </authorList>
    </citation>
    <scope>NUCLEOTIDE SEQUENCE [LARGE SCALE GENOMIC DNA]</scope>
    <source>
        <strain evidence="5 7">LEV6574</strain>
        <strain evidence="4 6">MB42</strain>
    </source>
</reference>
<dbReference type="PANTHER" id="PTHR45849">
    <property type="entry name" value="FACT COMPLEX SUBUNIT SSRP1"/>
    <property type="match status" value="1"/>
</dbReference>
<feature type="compositionally biased region" description="Acidic residues" evidence="2">
    <location>
        <begin position="389"/>
        <end position="398"/>
    </location>
</feature>
<evidence type="ECO:0000313" key="4">
    <source>
        <dbReference type="EMBL" id="TPX39956.1"/>
    </source>
</evidence>
<dbReference type="InterPro" id="IPR050454">
    <property type="entry name" value="RTT106/SSRP1_HistChap/FACT"/>
</dbReference>
<evidence type="ECO:0000313" key="6">
    <source>
        <dbReference type="Proteomes" id="UP000317494"/>
    </source>
</evidence>
<evidence type="ECO:0000313" key="5">
    <source>
        <dbReference type="EMBL" id="TPX45135.1"/>
    </source>
</evidence>
<keyword evidence="6" id="KW-1185">Reference proteome</keyword>